<gene>
    <name evidence="1" type="ORF">GCM10023149_21650</name>
</gene>
<reference evidence="2" key="1">
    <citation type="journal article" date="2019" name="Int. J. Syst. Evol. Microbiol.">
        <title>The Global Catalogue of Microorganisms (GCM) 10K type strain sequencing project: providing services to taxonomists for standard genome sequencing and annotation.</title>
        <authorList>
            <consortium name="The Broad Institute Genomics Platform"/>
            <consortium name="The Broad Institute Genome Sequencing Center for Infectious Disease"/>
            <person name="Wu L."/>
            <person name="Ma J."/>
        </authorList>
    </citation>
    <scope>NUCLEOTIDE SEQUENCE [LARGE SCALE GENOMIC DNA]</scope>
    <source>
        <strain evidence="2">JCM 17705</strain>
    </source>
</reference>
<dbReference type="EMBL" id="BAABFT010000004">
    <property type="protein sequence ID" value="GAA4321685.1"/>
    <property type="molecule type" value="Genomic_DNA"/>
</dbReference>
<organism evidence="1 2">
    <name type="scientific">Mucilaginibacter gynuensis</name>
    <dbReference type="NCBI Taxonomy" id="1302236"/>
    <lineage>
        <taxon>Bacteria</taxon>
        <taxon>Pseudomonadati</taxon>
        <taxon>Bacteroidota</taxon>
        <taxon>Sphingobacteriia</taxon>
        <taxon>Sphingobacteriales</taxon>
        <taxon>Sphingobacteriaceae</taxon>
        <taxon>Mucilaginibacter</taxon>
    </lineage>
</organism>
<evidence type="ECO:0000313" key="1">
    <source>
        <dbReference type="EMBL" id="GAA4321685.1"/>
    </source>
</evidence>
<protein>
    <submittedName>
        <fullName evidence="1">Uncharacterized protein</fullName>
    </submittedName>
</protein>
<keyword evidence="2" id="KW-1185">Reference proteome</keyword>
<dbReference type="Proteomes" id="UP001500582">
    <property type="component" value="Unassembled WGS sequence"/>
</dbReference>
<evidence type="ECO:0000313" key="2">
    <source>
        <dbReference type="Proteomes" id="UP001500582"/>
    </source>
</evidence>
<name>A0ABP8GCD3_9SPHI</name>
<comment type="caution">
    <text evidence="1">The sequence shown here is derived from an EMBL/GenBank/DDBJ whole genome shotgun (WGS) entry which is preliminary data.</text>
</comment>
<proteinExistence type="predicted"/>
<sequence>MLAEEELFLTTIKGRVDKNDLIRLDWQLTQSGDEAALICNDFEDEAVSSVVNGMMLVNNVVKKNQSIIDLAQFGNQYLPSKFNAWVDNGTINKDNKPDILWITDYRIELNSTTLYN</sequence>
<accession>A0ABP8GCD3</accession>